<evidence type="ECO:0000259" key="1">
    <source>
        <dbReference type="Pfam" id="PF13566"/>
    </source>
</evidence>
<name>A0ABR7IMX4_9CLOT</name>
<gene>
    <name evidence="2" type="ORF">H8Z77_00320</name>
</gene>
<protein>
    <submittedName>
        <fullName evidence="2">TIGR03915 family putative DNA repair protein</fullName>
    </submittedName>
</protein>
<sequence length="257" mass="30879">MFPNHNIIYQYDGSFEGLLCCIFESFQRKETPVDIVVEENFQMSLTPSRWITTDLEKAKRVAKGIQKNFTRKCQTFFHMSFLTCHPKKEWLMLCYVQMGFQYREKVLSLLTHPVVGELHKAVKYLKNESHFMKEFIRFSDYDGMLVSKVHPNNIVLPMIQRHFCNRYPNESFLIFDESHHMALVHKPNRTNIFPLDSLKLFSTASEEKQYQKLWKQYYNTIGIEERYNPVCRRNHMPKRYWKYMAEFQIILDSQNGD</sequence>
<dbReference type="InterPro" id="IPR023875">
    <property type="entry name" value="DNA_repair_put"/>
</dbReference>
<reference evidence="2 3" key="1">
    <citation type="submission" date="2020-08" db="EMBL/GenBank/DDBJ databases">
        <title>Genome public.</title>
        <authorList>
            <person name="Liu C."/>
            <person name="Sun Q."/>
        </authorList>
    </citation>
    <scope>NUCLEOTIDE SEQUENCE [LARGE SCALE GENOMIC DNA]</scope>
    <source>
        <strain evidence="2 3">NSJ-27</strain>
    </source>
</reference>
<accession>A0ABR7IMX4</accession>
<dbReference type="NCBIfam" id="TIGR03915">
    <property type="entry name" value="SAM_7_link_chp"/>
    <property type="match status" value="1"/>
</dbReference>
<comment type="caution">
    <text evidence="2">The sequence shown here is derived from an EMBL/GenBank/DDBJ whole genome shotgun (WGS) entry which is preliminary data.</text>
</comment>
<feature type="domain" description="DUF4130" evidence="1">
    <location>
        <begin position="87"/>
        <end position="246"/>
    </location>
</feature>
<organism evidence="2 3">
    <name type="scientific">Clostridium facile</name>
    <dbReference type="NCBI Taxonomy" id="2763035"/>
    <lineage>
        <taxon>Bacteria</taxon>
        <taxon>Bacillati</taxon>
        <taxon>Bacillota</taxon>
        <taxon>Clostridia</taxon>
        <taxon>Eubacteriales</taxon>
        <taxon>Clostridiaceae</taxon>
        <taxon>Clostridium</taxon>
    </lineage>
</organism>
<dbReference type="RefSeq" id="WP_186995804.1">
    <property type="nucleotide sequence ID" value="NZ_JACOQK010000001.1"/>
</dbReference>
<evidence type="ECO:0000313" key="2">
    <source>
        <dbReference type="EMBL" id="MBC5786475.1"/>
    </source>
</evidence>
<evidence type="ECO:0000313" key="3">
    <source>
        <dbReference type="Proteomes" id="UP000649151"/>
    </source>
</evidence>
<proteinExistence type="predicted"/>
<keyword evidence="3" id="KW-1185">Reference proteome</keyword>
<dbReference type="Pfam" id="PF13566">
    <property type="entry name" value="DUF4130"/>
    <property type="match status" value="1"/>
</dbReference>
<dbReference type="Proteomes" id="UP000649151">
    <property type="component" value="Unassembled WGS sequence"/>
</dbReference>
<dbReference type="EMBL" id="JACOQK010000001">
    <property type="protein sequence ID" value="MBC5786475.1"/>
    <property type="molecule type" value="Genomic_DNA"/>
</dbReference>
<dbReference type="InterPro" id="IPR025404">
    <property type="entry name" value="DUF4130"/>
</dbReference>